<dbReference type="InterPro" id="IPR033749">
    <property type="entry name" value="Polyprenyl_synt_CS"/>
</dbReference>
<name>A0ABT8XL84_9HYPH</name>
<dbReference type="InterPro" id="IPR000092">
    <property type="entry name" value="Polyprenyl_synt"/>
</dbReference>
<dbReference type="EMBL" id="WHSC02000010">
    <property type="protein sequence ID" value="MDO6124026.1"/>
    <property type="molecule type" value="Genomic_DNA"/>
</dbReference>
<dbReference type="Pfam" id="PF00348">
    <property type="entry name" value="polyprenyl_synt"/>
    <property type="match status" value="1"/>
</dbReference>
<keyword evidence="5" id="KW-0460">Magnesium</keyword>
<dbReference type="PANTHER" id="PTHR43281">
    <property type="entry name" value="FARNESYL DIPHOSPHATE SYNTHASE"/>
    <property type="match status" value="1"/>
</dbReference>
<evidence type="ECO:0000256" key="6">
    <source>
        <dbReference type="ARBA" id="ARBA00023229"/>
    </source>
</evidence>
<sequence length="305" mass="32540">MSERHQEFQSRLKDNAEAVEKLLAALLSADRQPDEIARPERLMAAMRHGVLNGGKRLRPFLVIESAALFPDVARETALRIGAALECIHCYSLVHDDLPAMDDDDLRRGQPTVHIAFDEAAAILAGDSLLTLAFDIVAAPETRLSDATKMALILALARAAGIGGMAGGQMLDLAAEKTAPDEDGIITLQAMKTGALLRFACEAGAIIAGASDGERLALRRYGEAVGLAFQIADDLLDLTADAATMGKATGKDADRGKATLVSRRGQAWAEDRLQALVTEAEALLAPFSHRAGILIETAHFIANRRN</sequence>
<dbReference type="RefSeq" id="WP_244763256.1">
    <property type="nucleotide sequence ID" value="NZ_JALJCJ010000007.1"/>
</dbReference>
<dbReference type="PANTHER" id="PTHR43281:SF1">
    <property type="entry name" value="FARNESYL DIPHOSPHATE SYNTHASE"/>
    <property type="match status" value="1"/>
</dbReference>
<evidence type="ECO:0000256" key="7">
    <source>
        <dbReference type="RuleBase" id="RU004466"/>
    </source>
</evidence>
<evidence type="ECO:0000313" key="8">
    <source>
        <dbReference type="EMBL" id="MDO6124026.1"/>
    </source>
</evidence>
<organism evidence="8 9">
    <name type="scientific">Shinella curvata</name>
    <dbReference type="NCBI Taxonomy" id="1817964"/>
    <lineage>
        <taxon>Bacteria</taxon>
        <taxon>Pseudomonadati</taxon>
        <taxon>Pseudomonadota</taxon>
        <taxon>Alphaproteobacteria</taxon>
        <taxon>Hyphomicrobiales</taxon>
        <taxon>Rhizobiaceae</taxon>
        <taxon>Shinella</taxon>
    </lineage>
</organism>
<keyword evidence="3 7" id="KW-0808">Transferase</keyword>
<protein>
    <submittedName>
        <fullName evidence="8">Polyprenyl synthetase family protein</fullName>
    </submittedName>
</protein>
<accession>A0ABT8XL84</accession>
<keyword evidence="6" id="KW-0414">Isoprene biosynthesis</keyword>
<evidence type="ECO:0000256" key="5">
    <source>
        <dbReference type="ARBA" id="ARBA00022842"/>
    </source>
</evidence>
<dbReference type="SFLD" id="SFLDS00005">
    <property type="entry name" value="Isoprenoid_Synthase_Type_I"/>
    <property type="match status" value="1"/>
</dbReference>
<dbReference type="PROSITE" id="PS00723">
    <property type="entry name" value="POLYPRENYL_SYNTHASE_1"/>
    <property type="match status" value="1"/>
</dbReference>
<dbReference type="SFLD" id="SFLDG01017">
    <property type="entry name" value="Polyprenyl_Transferase_Like"/>
    <property type="match status" value="1"/>
</dbReference>
<evidence type="ECO:0000256" key="4">
    <source>
        <dbReference type="ARBA" id="ARBA00022723"/>
    </source>
</evidence>
<dbReference type="InterPro" id="IPR053378">
    <property type="entry name" value="Prenyl_diphosphate_synthase"/>
</dbReference>
<comment type="caution">
    <text evidence="8">The sequence shown here is derived from an EMBL/GenBank/DDBJ whole genome shotgun (WGS) entry which is preliminary data.</text>
</comment>
<reference evidence="8" key="1">
    <citation type="submission" date="2022-04" db="EMBL/GenBank/DDBJ databases">
        <title>Shinella lacus sp. nov., a novel member of the genus Shinella from water.</title>
        <authorList>
            <person name="Deng Y."/>
        </authorList>
    </citation>
    <scope>NUCLEOTIDE SEQUENCE</scope>
    <source>
        <strain evidence="8">JCM 31239</strain>
    </source>
</reference>
<comment type="cofactor">
    <cofactor evidence="1">
        <name>Mg(2+)</name>
        <dbReference type="ChEBI" id="CHEBI:18420"/>
    </cofactor>
</comment>
<dbReference type="InterPro" id="IPR008949">
    <property type="entry name" value="Isoprenoid_synthase_dom_sf"/>
</dbReference>
<evidence type="ECO:0000256" key="1">
    <source>
        <dbReference type="ARBA" id="ARBA00001946"/>
    </source>
</evidence>
<evidence type="ECO:0000256" key="2">
    <source>
        <dbReference type="ARBA" id="ARBA00006706"/>
    </source>
</evidence>
<keyword evidence="4" id="KW-0479">Metal-binding</keyword>
<dbReference type="NCBIfam" id="NF045485">
    <property type="entry name" value="FPPsyn"/>
    <property type="match status" value="1"/>
</dbReference>
<gene>
    <name evidence="8" type="ORF">GB928_022770</name>
</gene>
<comment type="similarity">
    <text evidence="2 7">Belongs to the FPP/GGPP synthase family.</text>
</comment>
<dbReference type="Gene3D" id="1.10.600.10">
    <property type="entry name" value="Farnesyl Diphosphate Synthase"/>
    <property type="match status" value="1"/>
</dbReference>
<proteinExistence type="inferred from homology"/>
<dbReference type="SUPFAM" id="SSF48576">
    <property type="entry name" value="Terpenoid synthases"/>
    <property type="match status" value="1"/>
</dbReference>
<dbReference type="CDD" id="cd00685">
    <property type="entry name" value="Trans_IPPS_HT"/>
    <property type="match status" value="1"/>
</dbReference>
<evidence type="ECO:0000256" key="3">
    <source>
        <dbReference type="ARBA" id="ARBA00022679"/>
    </source>
</evidence>
<keyword evidence="9" id="KW-1185">Reference proteome</keyword>
<dbReference type="PROSITE" id="PS00444">
    <property type="entry name" value="POLYPRENYL_SYNTHASE_2"/>
    <property type="match status" value="1"/>
</dbReference>
<dbReference type="Proteomes" id="UP001177080">
    <property type="component" value="Unassembled WGS sequence"/>
</dbReference>
<evidence type="ECO:0000313" key="9">
    <source>
        <dbReference type="Proteomes" id="UP001177080"/>
    </source>
</evidence>